<evidence type="ECO:0000256" key="1">
    <source>
        <dbReference type="SAM" id="SignalP"/>
    </source>
</evidence>
<dbReference type="AlphaFoldDB" id="A0A1I7Y850"/>
<dbReference type="InterPro" id="IPR007284">
    <property type="entry name" value="Ground-like_dom"/>
</dbReference>
<keyword evidence="1" id="KW-0732">Signal</keyword>
<keyword evidence="3" id="KW-1185">Reference proteome</keyword>
<feature type="signal peptide" evidence="1">
    <location>
        <begin position="1"/>
        <end position="21"/>
    </location>
</feature>
<evidence type="ECO:0000313" key="3">
    <source>
        <dbReference type="Proteomes" id="UP000095287"/>
    </source>
</evidence>
<feature type="chain" id="PRO_5009311919" evidence="1">
    <location>
        <begin position="22"/>
        <end position="169"/>
    </location>
</feature>
<proteinExistence type="predicted"/>
<dbReference type="WBParaSite" id="L893_g1372.t1">
    <property type="protein sequence ID" value="L893_g1372.t1"/>
    <property type="gene ID" value="L893_g1372"/>
</dbReference>
<dbReference type="Pfam" id="PF04155">
    <property type="entry name" value="Ground-like"/>
    <property type="match status" value="1"/>
</dbReference>
<evidence type="ECO:0000259" key="2">
    <source>
        <dbReference type="Pfam" id="PF04155"/>
    </source>
</evidence>
<dbReference type="Proteomes" id="UP000095287">
    <property type="component" value="Unplaced"/>
</dbReference>
<evidence type="ECO:0000313" key="4">
    <source>
        <dbReference type="WBParaSite" id="L893_g1372.t1"/>
    </source>
</evidence>
<dbReference type="PROSITE" id="PS51257">
    <property type="entry name" value="PROKAR_LIPOPROTEIN"/>
    <property type="match status" value="1"/>
</dbReference>
<sequence>MNVRVFGTLTITATLIQLSASFLFPGLGGGGGGCGCCPPPPPPPPPCIMLPQIQLPQPCIPPIMLPSLPSIPMCGCGRKKRAANATELFTGNEPTCTDPELRKLILKNIQNDLLESRNAIAQAANTHFNQTGEFVAVCTPGKMDHFATTFDTYCVDGSPQQTCYLFKMD</sequence>
<reference evidence="4" key="1">
    <citation type="submission" date="2016-11" db="UniProtKB">
        <authorList>
            <consortium name="WormBaseParasite"/>
        </authorList>
    </citation>
    <scope>IDENTIFICATION</scope>
</reference>
<accession>A0A1I7Y850</accession>
<name>A0A1I7Y850_9BILA</name>
<protein>
    <submittedName>
        <fullName evidence="4">Ground-like domain-containing protein</fullName>
    </submittedName>
</protein>
<feature type="domain" description="Ground-like" evidence="2">
    <location>
        <begin position="94"/>
        <end position="166"/>
    </location>
</feature>
<organism evidence="3 4">
    <name type="scientific">Steinernema glaseri</name>
    <dbReference type="NCBI Taxonomy" id="37863"/>
    <lineage>
        <taxon>Eukaryota</taxon>
        <taxon>Metazoa</taxon>
        <taxon>Ecdysozoa</taxon>
        <taxon>Nematoda</taxon>
        <taxon>Chromadorea</taxon>
        <taxon>Rhabditida</taxon>
        <taxon>Tylenchina</taxon>
        <taxon>Panagrolaimomorpha</taxon>
        <taxon>Strongyloidoidea</taxon>
        <taxon>Steinernematidae</taxon>
        <taxon>Steinernema</taxon>
    </lineage>
</organism>